<dbReference type="PROSITE" id="PS51321">
    <property type="entry name" value="TFIIS_CENTRAL"/>
    <property type="match status" value="1"/>
</dbReference>
<evidence type="ECO:0000256" key="4">
    <source>
        <dbReference type="ARBA" id="ARBA00022833"/>
    </source>
</evidence>
<dbReference type="SUPFAM" id="SSF47676">
    <property type="entry name" value="Conserved domain common to transcription factors TFIIS, elongin A, CRSP70"/>
    <property type="match status" value="1"/>
</dbReference>
<dbReference type="Gene3D" id="1.20.930.10">
    <property type="entry name" value="Conserved domain common to transcription factors TFIIS, elongin A, CRSP70"/>
    <property type="match status" value="1"/>
</dbReference>
<gene>
    <name evidence="10" type="ORF">PXEA_LOCUS32480</name>
</gene>
<feature type="domain" description="TFIIS central" evidence="9">
    <location>
        <begin position="133"/>
        <end position="244"/>
    </location>
</feature>
<dbReference type="Pfam" id="PF07500">
    <property type="entry name" value="TFIIS_M"/>
    <property type="match status" value="1"/>
</dbReference>
<dbReference type="InterPro" id="IPR003618">
    <property type="entry name" value="TFIIS_cen_dom"/>
</dbReference>
<dbReference type="PROSITE" id="PS51319">
    <property type="entry name" value="TFIIS_N"/>
    <property type="match status" value="1"/>
</dbReference>
<protein>
    <recommendedName>
        <fullName evidence="12">TFIIS N-terminal domain-containing protein</fullName>
    </recommendedName>
</protein>
<evidence type="ECO:0000256" key="7">
    <source>
        <dbReference type="SAM" id="MobiDB-lite"/>
    </source>
</evidence>
<evidence type="ECO:0000256" key="6">
    <source>
        <dbReference type="PROSITE-ProRule" id="PRU00649"/>
    </source>
</evidence>
<dbReference type="InterPro" id="IPR036575">
    <property type="entry name" value="TFIIS_cen_dom_sf"/>
</dbReference>
<dbReference type="InterPro" id="IPR035100">
    <property type="entry name" value="TF_IIS-typ"/>
</dbReference>
<keyword evidence="11" id="KW-1185">Reference proteome</keyword>
<evidence type="ECO:0000313" key="10">
    <source>
        <dbReference type="EMBL" id="VEL39040.1"/>
    </source>
</evidence>
<dbReference type="InterPro" id="IPR003617">
    <property type="entry name" value="TFIIS/CRSP70_N_sub"/>
</dbReference>
<dbReference type="GO" id="GO:0008270">
    <property type="term" value="F:zinc ion binding"/>
    <property type="evidence" value="ECO:0007669"/>
    <property type="project" value="UniProtKB-KW"/>
</dbReference>
<comment type="subcellular location">
    <subcellularLocation>
        <location evidence="1 6">Nucleus</location>
    </subcellularLocation>
</comment>
<name>A0A448XKX8_9PLAT</name>
<dbReference type="InterPro" id="IPR035441">
    <property type="entry name" value="TFIIS/LEDGF_dom_sf"/>
</dbReference>
<dbReference type="SUPFAM" id="SSF46942">
    <property type="entry name" value="Elongation factor TFIIS domain 2"/>
    <property type="match status" value="1"/>
</dbReference>
<evidence type="ECO:0000313" key="11">
    <source>
        <dbReference type="Proteomes" id="UP000784294"/>
    </source>
</evidence>
<evidence type="ECO:0000256" key="3">
    <source>
        <dbReference type="ARBA" id="ARBA00022771"/>
    </source>
</evidence>
<dbReference type="OrthoDB" id="44867at2759"/>
<sequence>MQRYTNIWLPEDPDLALKYLKRLKGMNMTLDILTKTGVGIIINKIRKISENPEITSLGKNLIKQWKKLVPVSGSKRSPEDAGNDAVSDDGSGAPSNSKKSRKTSVVQEEPHTKPRDFPLNLFPSKQHATSDSTRLKAREMIQSALSSGGESIFHNYLAYCYESYVPKAIFLTSDTPAGGYEAEYLAIRVECAIFELFGHSGDPKYKQRVRTRVMNLRDSNNPNLRINVLMGHVSPEKLASMTSEVDFLKFIAEYLSIQFVFPQIFIYLTKNLHLSFFQFL</sequence>
<keyword evidence="3" id="KW-0863">Zinc-finger</keyword>
<dbReference type="Proteomes" id="UP000784294">
    <property type="component" value="Unassembled WGS sequence"/>
</dbReference>
<accession>A0A448XKX8</accession>
<evidence type="ECO:0000259" key="9">
    <source>
        <dbReference type="PROSITE" id="PS51321"/>
    </source>
</evidence>
<evidence type="ECO:0000256" key="5">
    <source>
        <dbReference type="ARBA" id="ARBA00023242"/>
    </source>
</evidence>
<dbReference type="Pfam" id="PF08711">
    <property type="entry name" value="Med26"/>
    <property type="match status" value="1"/>
</dbReference>
<organism evidence="10 11">
    <name type="scientific">Protopolystoma xenopodis</name>
    <dbReference type="NCBI Taxonomy" id="117903"/>
    <lineage>
        <taxon>Eukaryota</taxon>
        <taxon>Metazoa</taxon>
        <taxon>Spiralia</taxon>
        <taxon>Lophotrochozoa</taxon>
        <taxon>Platyhelminthes</taxon>
        <taxon>Monogenea</taxon>
        <taxon>Polyopisthocotylea</taxon>
        <taxon>Polystomatidea</taxon>
        <taxon>Polystomatidae</taxon>
        <taxon>Protopolystoma</taxon>
    </lineage>
</organism>
<dbReference type="GO" id="GO:0005634">
    <property type="term" value="C:nucleus"/>
    <property type="evidence" value="ECO:0007669"/>
    <property type="project" value="UniProtKB-SubCell"/>
</dbReference>
<reference evidence="10" key="1">
    <citation type="submission" date="2018-11" db="EMBL/GenBank/DDBJ databases">
        <authorList>
            <consortium name="Pathogen Informatics"/>
        </authorList>
    </citation>
    <scope>NUCLEOTIDE SEQUENCE</scope>
</reference>
<dbReference type="InterPro" id="IPR017923">
    <property type="entry name" value="TFIIS_N"/>
</dbReference>
<proteinExistence type="predicted"/>
<evidence type="ECO:0000256" key="1">
    <source>
        <dbReference type="ARBA" id="ARBA00004123"/>
    </source>
</evidence>
<dbReference type="PIRSF" id="PIRSF006704">
    <property type="entry name" value="TF_IIS"/>
    <property type="match status" value="1"/>
</dbReference>
<dbReference type="GO" id="GO:0006351">
    <property type="term" value="P:DNA-templated transcription"/>
    <property type="evidence" value="ECO:0007669"/>
    <property type="project" value="InterPro"/>
</dbReference>
<dbReference type="Gene3D" id="1.10.472.30">
    <property type="entry name" value="Transcription elongation factor S-II, central domain"/>
    <property type="match status" value="1"/>
</dbReference>
<keyword evidence="4" id="KW-0862">Zinc</keyword>
<evidence type="ECO:0000256" key="2">
    <source>
        <dbReference type="ARBA" id="ARBA00022723"/>
    </source>
</evidence>
<dbReference type="AlphaFoldDB" id="A0A448XKX8"/>
<feature type="domain" description="TFIIS N-terminal" evidence="8">
    <location>
        <begin position="1"/>
        <end position="72"/>
    </location>
</feature>
<evidence type="ECO:0000259" key="8">
    <source>
        <dbReference type="PROSITE" id="PS51319"/>
    </source>
</evidence>
<dbReference type="PANTHER" id="PTHR11477:SF0">
    <property type="entry name" value="IP08861P-RELATED"/>
    <property type="match status" value="1"/>
</dbReference>
<comment type="caution">
    <text evidence="10">The sequence shown here is derived from an EMBL/GenBank/DDBJ whole genome shotgun (WGS) entry which is preliminary data.</text>
</comment>
<dbReference type="SMART" id="SM00509">
    <property type="entry name" value="TFS2N"/>
    <property type="match status" value="1"/>
</dbReference>
<dbReference type="EMBL" id="CAAALY010259889">
    <property type="protein sequence ID" value="VEL39040.1"/>
    <property type="molecule type" value="Genomic_DNA"/>
</dbReference>
<evidence type="ECO:0008006" key="12">
    <source>
        <dbReference type="Google" id="ProtNLM"/>
    </source>
</evidence>
<dbReference type="SMART" id="SM00510">
    <property type="entry name" value="TFS2M"/>
    <property type="match status" value="1"/>
</dbReference>
<feature type="region of interest" description="Disordered" evidence="7">
    <location>
        <begin position="72"/>
        <end position="125"/>
    </location>
</feature>
<keyword evidence="5 6" id="KW-0539">Nucleus</keyword>
<dbReference type="CDD" id="cd00183">
    <property type="entry name" value="TFIIS_I"/>
    <property type="match status" value="1"/>
</dbReference>
<keyword evidence="2" id="KW-0479">Metal-binding</keyword>
<dbReference type="PANTHER" id="PTHR11477">
    <property type="entry name" value="TRANSCRIPTION FACTOR S-II ZINC FINGER DOMAIN-CONTAINING PROTEIN"/>
    <property type="match status" value="1"/>
</dbReference>